<evidence type="ECO:0000313" key="2">
    <source>
        <dbReference type="EMBL" id="VFK42267.1"/>
    </source>
</evidence>
<evidence type="ECO:0000313" key="1">
    <source>
        <dbReference type="EMBL" id="VFK37253.1"/>
    </source>
</evidence>
<keyword evidence="2" id="KW-0378">Hydrolase</keyword>
<sequence>MSGNPDLPRPGNTVLSKQALLATLRSIDDCDRSRARVLEMETAFRQRITRHVASLPTSSASFSKFNTNPFVLMFYAKRKGYSYISEIEADILPAKLFSSMETSAGRMVQDVVLPIYGWESVESTMHSASSVLDGRRYEGDVVRLATLKSGPRCLNDEMSKDLADDIVGHAEQWAEEAGVDHVDFTYGVLYGTKKRSNKKDWHILRNIVETRGARFVIQDPKHRWDCSFRIRGIRIDVAVRIGGDWWAHLGDTHTLTEIMCALIRSCVTPARTVEESTMYTISDLGDIVSTECVPDDYNVSLIQRSQIQWLFFLARHYCDRLEE</sequence>
<dbReference type="SUPFAM" id="SSF52980">
    <property type="entry name" value="Restriction endonuclease-like"/>
    <property type="match status" value="1"/>
</dbReference>
<accession>A0A450YL41</accession>
<keyword evidence="2" id="KW-0540">Nuclease</keyword>
<dbReference type="InterPro" id="IPR011335">
    <property type="entry name" value="Restrct_endonuc-II-like"/>
</dbReference>
<organism evidence="2">
    <name type="scientific">Candidatus Kentrum sp. SD</name>
    <dbReference type="NCBI Taxonomy" id="2126332"/>
    <lineage>
        <taxon>Bacteria</taxon>
        <taxon>Pseudomonadati</taxon>
        <taxon>Pseudomonadota</taxon>
        <taxon>Gammaproteobacteria</taxon>
        <taxon>Candidatus Kentrum</taxon>
    </lineage>
</organism>
<name>A0A450YL41_9GAMM</name>
<reference evidence="2" key="1">
    <citation type="submission" date="2019-02" db="EMBL/GenBank/DDBJ databases">
        <authorList>
            <person name="Gruber-Vodicka R. H."/>
            <person name="Seah K. B. B."/>
        </authorList>
    </citation>
    <scope>NUCLEOTIDE SEQUENCE</scope>
    <source>
        <strain evidence="2">BECK_S1320</strain>
        <strain evidence="1">BECK_S1321</strain>
    </source>
</reference>
<proteinExistence type="predicted"/>
<gene>
    <name evidence="2" type="ORF">BECKSD772E_GA0070983_10161</name>
    <name evidence="1" type="ORF">BECKSD772F_GA0070984_10135</name>
</gene>
<protein>
    <submittedName>
        <fullName evidence="2">Type II restriction endonuclease EcoO109I</fullName>
    </submittedName>
</protein>
<dbReference type="AlphaFoldDB" id="A0A450YL41"/>
<keyword evidence="2" id="KW-0255">Endonuclease</keyword>
<dbReference type="EMBL" id="CAADFR010000013">
    <property type="protein sequence ID" value="VFK37253.1"/>
    <property type="molecule type" value="Genomic_DNA"/>
</dbReference>
<dbReference type="CDD" id="cd22321">
    <property type="entry name" value="EcoO109I-like"/>
    <property type="match status" value="1"/>
</dbReference>
<dbReference type="EMBL" id="CAADFU010000016">
    <property type="protein sequence ID" value="VFK42267.1"/>
    <property type="molecule type" value="Genomic_DNA"/>
</dbReference>
<dbReference type="GO" id="GO:0004519">
    <property type="term" value="F:endonuclease activity"/>
    <property type="evidence" value="ECO:0007669"/>
    <property type="project" value="UniProtKB-KW"/>
</dbReference>